<dbReference type="Proteomes" id="UP000092691">
    <property type="component" value="Chromosome"/>
</dbReference>
<dbReference type="EMBL" id="CP016286">
    <property type="protein sequence ID" value="ANP84322.1"/>
    <property type="molecule type" value="Genomic_DNA"/>
</dbReference>
<dbReference type="AlphaFoldDB" id="A0A1B1C3I4"/>
<dbReference type="InterPro" id="IPR051122">
    <property type="entry name" value="SDR_DHRS6-like"/>
</dbReference>
<evidence type="ECO:0000313" key="3">
    <source>
        <dbReference type="EMBL" id="ANP84322.1"/>
    </source>
</evidence>
<sequence length="255" mass="26669">MTDRLKGKVAIISGGATGMGGAASKLFAAEGARVAIIDRNGDAAAETVKQIRDAGGEADCWTADVSDEAAVIAAVAGVEERYGAVTVLFNHAGTIVIKPFLETTVEEWDWLHAVNVRSMFLMTKAVLPKMIASGGGSIVCTSSISAVAATPMEVLYDTTKGAVHMFARAIAVEFRDRNIRCNAVCPGFIRTPHGLREVADLQALGVDVSDAAIAAQQGRIGEPEDVARAALYLASDESSFVNGAHLFVDNGFTAI</sequence>
<dbReference type="FunFam" id="3.40.50.720:FF:000084">
    <property type="entry name" value="Short-chain dehydrogenase reductase"/>
    <property type="match status" value="1"/>
</dbReference>
<proteinExistence type="inferred from homology"/>
<dbReference type="PRINTS" id="PR00081">
    <property type="entry name" value="GDHRDH"/>
</dbReference>
<dbReference type="InterPro" id="IPR036291">
    <property type="entry name" value="NAD(P)-bd_dom_sf"/>
</dbReference>
<dbReference type="PANTHER" id="PTHR43477:SF1">
    <property type="entry name" value="DIHYDROANTICAPSIN 7-DEHYDROGENASE"/>
    <property type="match status" value="1"/>
</dbReference>
<dbReference type="InterPro" id="IPR002347">
    <property type="entry name" value="SDR_fam"/>
</dbReference>
<dbReference type="Pfam" id="PF13561">
    <property type="entry name" value="adh_short_C2"/>
    <property type="match status" value="1"/>
</dbReference>
<dbReference type="GO" id="GO:0016491">
    <property type="term" value="F:oxidoreductase activity"/>
    <property type="evidence" value="ECO:0007669"/>
    <property type="project" value="UniProtKB-KW"/>
</dbReference>
<dbReference type="CDD" id="cd05233">
    <property type="entry name" value="SDR_c"/>
    <property type="match status" value="1"/>
</dbReference>
<dbReference type="OrthoDB" id="5457012at2"/>
<dbReference type="SUPFAM" id="SSF51735">
    <property type="entry name" value="NAD(P)-binding Rossmann-fold domains"/>
    <property type="match status" value="1"/>
</dbReference>
<reference evidence="3 4" key="1">
    <citation type="submission" date="2016-06" db="EMBL/GenBank/DDBJ databases">
        <title>Microsymbionts genomes from the relict species Vavilovia formosa.</title>
        <authorList>
            <person name="Chirak E."/>
            <person name="Kimeklis A."/>
            <person name="Andronov E."/>
        </authorList>
    </citation>
    <scope>NUCLEOTIDE SEQUENCE [LARGE SCALE GENOMIC DNA]</scope>
    <source>
        <strain evidence="3 4">Vaf10</strain>
    </source>
</reference>
<evidence type="ECO:0000313" key="4">
    <source>
        <dbReference type="Proteomes" id="UP000092691"/>
    </source>
</evidence>
<dbReference type="RefSeq" id="WP_065278995.1">
    <property type="nucleotide sequence ID" value="NZ_CP016286.1"/>
</dbReference>
<dbReference type="Gene3D" id="3.40.50.720">
    <property type="entry name" value="NAD(P)-binding Rossmann-like Domain"/>
    <property type="match status" value="1"/>
</dbReference>
<organism evidence="3 4">
    <name type="scientific">Rhizobium leguminosarum</name>
    <dbReference type="NCBI Taxonomy" id="384"/>
    <lineage>
        <taxon>Bacteria</taxon>
        <taxon>Pseudomonadati</taxon>
        <taxon>Pseudomonadota</taxon>
        <taxon>Alphaproteobacteria</taxon>
        <taxon>Hyphomicrobiales</taxon>
        <taxon>Rhizobiaceae</taxon>
        <taxon>Rhizobium/Agrobacterium group</taxon>
        <taxon>Rhizobium</taxon>
    </lineage>
</organism>
<dbReference type="PANTHER" id="PTHR43477">
    <property type="entry name" value="DIHYDROANTICAPSIN 7-DEHYDROGENASE"/>
    <property type="match status" value="1"/>
</dbReference>
<comment type="similarity">
    <text evidence="1">Belongs to the short-chain dehydrogenases/reductases (SDR) family.</text>
</comment>
<evidence type="ECO:0000256" key="2">
    <source>
        <dbReference type="ARBA" id="ARBA00023002"/>
    </source>
</evidence>
<dbReference type="PRINTS" id="PR00080">
    <property type="entry name" value="SDRFAMILY"/>
</dbReference>
<accession>A0A1B1C3I4</accession>
<keyword evidence="2" id="KW-0560">Oxidoreductase</keyword>
<evidence type="ECO:0000256" key="1">
    <source>
        <dbReference type="ARBA" id="ARBA00006484"/>
    </source>
</evidence>
<gene>
    <name evidence="3" type="ORF">BA011_00235</name>
</gene>
<protein>
    <submittedName>
        <fullName evidence="3">Oxidoreductase</fullName>
    </submittedName>
</protein>
<name>A0A1B1C3I4_RHILE</name>